<protein>
    <recommendedName>
        <fullName evidence="8">Protein-tyrosine-phosphatase MKP1</fullName>
    </recommendedName>
</protein>
<dbReference type="InterPro" id="IPR057528">
    <property type="entry name" value="MPK1_C"/>
</dbReference>
<dbReference type="KEGG" id="dcr:108219147"/>
<feature type="domain" description="Tyrosine-protein phosphatase" evidence="4">
    <location>
        <begin position="161"/>
        <end position="303"/>
    </location>
</feature>
<dbReference type="InterPro" id="IPR020422">
    <property type="entry name" value="TYR_PHOSPHATASE_DUAL_dom"/>
</dbReference>
<dbReference type="PANTHER" id="PTHR46381">
    <property type="entry name" value="MKPA PROTEIN"/>
    <property type="match status" value="1"/>
</dbReference>
<evidence type="ECO:0000313" key="7">
    <source>
        <dbReference type="Proteomes" id="UP000077755"/>
    </source>
</evidence>
<dbReference type="InterPro" id="IPR029021">
    <property type="entry name" value="Prot-tyrosine_phosphatase-like"/>
</dbReference>
<evidence type="ECO:0000256" key="3">
    <source>
        <dbReference type="SAM" id="MobiDB-lite"/>
    </source>
</evidence>
<dbReference type="InterPro" id="IPR029006">
    <property type="entry name" value="ADF-H/Gelsolin-like_dom_sf"/>
</dbReference>
<feature type="compositionally biased region" description="Polar residues" evidence="3">
    <location>
        <begin position="35"/>
        <end position="52"/>
    </location>
</feature>
<dbReference type="Pfam" id="PF25466">
    <property type="entry name" value="MPK1_gelsolin_C"/>
    <property type="match status" value="1"/>
</dbReference>
<dbReference type="Pfam" id="PF00782">
    <property type="entry name" value="DSPc"/>
    <property type="match status" value="1"/>
</dbReference>
<feature type="compositionally biased region" description="Low complexity" evidence="3">
    <location>
        <begin position="616"/>
        <end position="626"/>
    </location>
</feature>
<keyword evidence="7" id="KW-1185">Reference proteome</keyword>
<evidence type="ECO:0000256" key="2">
    <source>
        <dbReference type="ARBA" id="ARBA00022912"/>
    </source>
</evidence>
<reference evidence="6" key="2">
    <citation type="submission" date="2022-03" db="EMBL/GenBank/DDBJ databases">
        <title>Draft title - Genomic analysis of global carrot germplasm unveils the trajectory of domestication and the origin of high carotenoid orange carrot.</title>
        <authorList>
            <person name="Iorizzo M."/>
            <person name="Ellison S."/>
            <person name="Senalik D."/>
            <person name="Macko-Podgorni A."/>
            <person name="Grzebelus D."/>
            <person name="Bostan H."/>
            <person name="Rolling W."/>
            <person name="Curaba J."/>
            <person name="Simon P."/>
        </authorList>
    </citation>
    <scope>NUCLEOTIDE SEQUENCE</scope>
    <source>
        <tissue evidence="6">Leaf</tissue>
    </source>
</reference>
<dbReference type="Gene3D" id="3.40.20.10">
    <property type="entry name" value="Severin"/>
    <property type="match status" value="2"/>
</dbReference>
<keyword evidence="1" id="KW-0378">Hydrolase</keyword>
<keyword evidence="2" id="KW-0904">Protein phosphatase</keyword>
<dbReference type="InterPro" id="IPR000340">
    <property type="entry name" value="Dual-sp_phosphatase_cat-dom"/>
</dbReference>
<sequence length="857" mass="93634">MLGKDDPAASDGAGGSGGGSSMPCPAPVPRKQYWRSASWSASRTMLPQQDPNAENDGMDPNGSRGGGGCRFNVPLTPRTQGKARSLLPPLQPLAISRRSLDEWPKAGSDDVGEWLLPCTPGGRDLSSGGDRLKLDLSSIRSKVDRNSGLVKKDKIAVYDKECSKVVEHIYLGGDGVAKDKVILKQHGITHILNCVGFVCPEYFKSEFVYRTLWLQDSPSEDITSILYDVFDYFEDVREQKGRVFVHCCQGVSRSTSLVIAYIMWREGKNFDDAFQYVKTARGIADPNMGFACQLLQCQKRVHAFPLSPNSLLRMYRIASHSPYDPLHLVPKLLNSPSPAALDSRGAFIVHVPSAIYVWIGIKCEPTMERDARGAVCQIVRYEKLQVSIAAIKEGEEPSYFWDAISDFLPKTDKNSNGVDVVESAKKIVPGEREVTKYSVEFEIFKKAVVGGFVPPFASSNTDHETHLPVRENSWSTLRRKFTSGSMNEFASATKSYLSRVYPDSVLKKCLENSLSKPSLSNVNSSSSSVSPTSPSSTTFSSSSPPHLSPKSLSSDSSRSSKCFSDSPVKSPPLSTCGNSLAFHVPSFSNLSLQSCKLSPQSMSKSTEFIDVNFNSGHSSQSVSASSRKPPLSIAERRGSKLPMLADDSRDKEAPLSGVSGKIVGIIMKNKDYSPDLDNKTISKGEEGLDVEPVYKPTPDKVIKVKEAASDKTPDKGARNVLLDAKCATDLSGLVDKKLSCPKQDQLVVCRWPSLEKIVSFCAADLDAKGVFILIAPASGLEELIEHKVLYIWVGKCISHGDEKMLKGDQEIPEHEEINLNEVSFDVITQMGLPDDTDVKIVRQGEEPAEFLALLGPL</sequence>
<gene>
    <name evidence="6" type="ORF">DCAR_0415570</name>
</gene>
<dbReference type="InterPro" id="IPR000387">
    <property type="entry name" value="Tyr_Pase_dom"/>
</dbReference>
<feature type="region of interest" description="Disordered" evidence="3">
    <location>
        <begin position="515"/>
        <end position="564"/>
    </location>
</feature>
<evidence type="ECO:0000259" key="4">
    <source>
        <dbReference type="PROSITE" id="PS50054"/>
    </source>
</evidence>
<accession>A0AAF0WWJ5</accession>
<feature type="domain" description="Tyrosine specific protein phosphatases" evidence="5">
    <location>
        <begin position="230"/>
        <end position="281"/>
    </location>
</feature>
<evidence type="ECO:0000256" key="1">
    <source>
        <dbReference type="ARBA" id="ARBA00022801"/>
    </source>
</evidence>
<reference evidence="6" key="1">
    <citation type="journal article" date="2016" name="Nat. Genet.">
        <title>A high-quality carrot genome assembly provides new insights into carotenoid accumulation and asterid genome evolution.</title>
        <authorList>
            <person name="Iorizzo M."/>
            <person name="Ellison S."/>
            <person name="Senalik D."/>
            <person name="Zeng P."/>
            <person name="Satapoomin P."/>
            <person name="Huang J."/>
            <person name="Bowman M."/>
            <person name="Iovene M."/>
            <person name="Sanseverino W."/>
            <person name="Cavagnaro P."/>
            <person name="Yildiz M."/>
            <person name="Macko-Podgorni A."/>
            <person name="Moranska E."/>
            <person name="Grzebelus E."/>
            <person name="Grzebelus D."/>
            <person name="Ashrafi H."/>
            <person name="Zheng Z."/>
            <person name="Cheng S."/>
            <person name="Spooner D."/>
            <person name="Van Deynze A."/>
            <person name="Simon P."/>
        </authorList>
    </citation>
    <scope>NUCLEOTIDE SEQUENCE</scope>
    <source>
        <tissue evidence="6">Leaf</tissue>
    </source>
</reference>
<name>A0AAF0WWJ5_DAUCS</name>
<dbReference type="GO" id="GO:0004721">
    <property type="term" value="F:phosphoprotein phosphatase activity"/>
    <property type="evidence" value="ECO:0007669"/>
    <property type="project" value="UniProtKB-KW"/>
</dbReference>
<dbReference type="SMART" id="SM00195">
    <property type="entry name" value="DSPc"/>
    <property type="match status" value="1"/>
</dbReference>
<dbReference type="AlphaFoldDB" id="A0AAF0WWJ5"/>
<evidence type="ECO:0008006" key="8">
    <source>
        <dbReference type="Google" id="ProtNLM"/>
    </source>
</evidence>
<organism evidence="6 7">
    <name type="scientific">Daucus carota subsp. sativus</name>
    <name type="common">Carrot</name>
    <dbReference type="NCBI Taxonomy" id="79200"/>
    <lineage>
        <taxon>Eukaryota</taxon>
        <taxon>Viridiplantae</taxon>
        <taxon>Streptophyta</taxon>
        <taxon>Embryophyta</taxon>
        <taxon>Tracheophyta</taxon>
        <taxon>Spermatophyta</taxon>
        <taxon>Magnoliopsida</taxon>
        <taxon>eudicotyledons</taxon>
        <taxon>Gunneridae</taxon>
        <taxon>Pentapetalae</taxon>
        <taxon>asterids</taxon>
        <taxon>campanulids</taxon>
        <taxon>Apiales</taxon>
        <taxon>Apiaceae</taxon>
        <taxon>Apioideae</taxon>
        <taxon>Scandiceae</taxon>
        <taxon>Daucinae</taxon>
        <taxon>Daucus</taxon>
        <taxon>Daucus sect. Daucus</taxon>
    </lineage>
</organism>
<dbReference type="Gene3D" id="3.90.190.10">
    <property type="entry name" value="Protein tyrosine phosphatase superfamily"/>
    <property type="match status" value="1"/>
</dbReference>
<dbReference type="PROSITE" id="PS50054">
    <property type="entry name" value="TYR_PHOSPHATASE_DUAL"/>
    <property type="match status" value="1"/>
</dbReference>
<dbReference type="PROSITE" id="PS00383">
    <property type="entry name" value="TYR_PHOSPHATASE_1"/>
    <property type="match status" value="1"/>
</dbReference>
<dbReference type="SUPFAM" id="SSF55753">
    <property type="entry name" value="Actin depolymerizing proteins"/>
    <property type="match status" value="2"/>
</dbReference>
<feature type="region of interest" description="Disordered" evidence="3">
    <location>
        <begin position="1"/>
        <end position="83"/>
    </location>
</feature>
<feature type="region of interest" description="Disordered" evidence="3">
    <location>
        <begin position="616"/>
        <end position="653"/>
    </location>
</feature>
<evidence type="ECO:0000259" key="5">
    <source>
        <dbReference type="PROSITE" id="PS50056"/>
    </source>
</evidence>
<proteinExistence type="predicted"/>
<dbReference type="PANTHER" id="PTHR46381:SF4">
    <property type="entry name" value="PROTEIN-TYROSINE-PHOSPHATASE MKP1"/>
    <property type="match status" value="1"/>
</dbReference>
<dbReference type="SUPFAM" id="SSF52799">
    <property type="entry name" value="(Phosphotyrosine protein) phosphatases II"/>
    <property type="match status" value="1"/>
</dbReference>
<dbReference type="PROSITE" id="PS50056">
    <property type="entry name" value="TYR_PHOSPHATASE_2"/>
    <property type="match status" value="1"/>
</dbReference>
<dbReference type="CDD" id="cd14498">
    <property type="entry name" value="DSP"/>
    <property type="match status" value="1"/>
</dbReference>
<evidence type="ECO:0000313" key="6">
    <source>
        <dbReference type="EMBL" id="WOG96236.1"/>
    </source>
</evidence>
<dbReference type="EMBL" id="CP093346">
    <property type="protein sequence ID" value="WOG96236.1"/>
    <property type="molecule type" value="Genomic_DNA"/>
</dbReference>
<dbReference type="InterPro" id="IPR016130">
    <property type="entry name" value="Tyr_Pase_AS"/>
</dbReference>
<dbReference type="Proteomes" id="UP000077755">
    <property type="component" value="Chromosome 4"/>
</dbReference>